<feature type="compositionally biased region" description="Polar residues" evidence="1">
    <location>
        <begin position="1"/>
        <end position="11"/>
    </location>
</feature>
<feature type="compositionally biased region" description="Basic and acidic residues" evidence="1">
    <location>
        <begin position="139"/>
        <end position="148"/>
    </location>
</feature>
<feature type="compositionally biased region" description="Acidic residues" evidence="1">
    <location>
        <begin position="161"/>
        <end position="170"/>
    </location>
</feature>
<keyword evidence="3" id="KW-1185">Reference proteome</keyword>
<evidence type="ECO:0000256" key="1">
    <source>
        <dbReference type="SAM" id="MobiDB-lite"/>
    </source>
</evidence>
<dbReference type="VEuPathDB" id="FungiDB:VP01_1251g2"/>
<name>A0A0L6VPN3_9BASI</name>
<evidence type="ECO:0000313" key="2">
    <source>
        <dbReference type="EMBL" id="KNZ62582.1"/>
    </source>
</evidence>
<dbReference type="AlphaFoldDB" id="A0A0L6VPN3"/>
<gene>
    <name evidence="2" type="ORF">VP01_1251g2</name>
</gene>
<reference evidence="2 3" key="1">
    <citation type="submission" date="2015-08" db="EMBL/GenBank/DDBJ databases">
        <title>Next Generation Sequencing and Analysis of the Genome of Puccinia sorghi L Schw, the Causal Agent of Maize Common Rust.</title>
        <authorList>
            <person name="Rochi L."/>
            <person name="Burguener G."/>
            <person name="Darino M."/>
            <person name="Turjanski A."/>
            <person name="Kreff E."/>
            <person name="Dieguez M.J."/>
            <person name="Sacco F."/>
        </authorList>
    </citation>
    <scope>NUCLEOTIDE SEQUENCE [LARGE SCALE GENOMIC DNA]</scope>
    <source>
        <strain evidence="2 3">RO10H11247</strain>
    </source>
</reference>
<organism evidence="2 3">
    <name type="scientific">Puccinia sorghi</name>
    <dbReference type="NCBI Taxonomy" id="27349"/>
    <lineage>
        <taxon>Eukaryota</taxon>
        <taxon>Fungi</taxon>
        <taxon>Dikarya</taxon>
        <taxon>Basidiomycota</taxon>
        <taxon>Pucciniomycotina</taxon>
        <taxon>Pucciniomycetes</taxon>
        <taxon>Pucciniales</taxon>
        <taxon>Pucciniaceae</taxon>
        <taxon>Puccinia</taxon>
    </lineage>
</organism>
<accession>A0A0L6VPN3</accession>
<evidence type="ECO:0000313" key="3">
    <source>
        <dbReference type="Proteomes" id="UP000037035"/>
    </source>
</evidence>
<feature type="region of interest" description="Disordered" evidence="1">
    <location>
        <begin position="139"/>
        <end position="191"/>
    </location>
</feature>
<comment type="caution">
    <text evidence="2">The sequence shown here is derived from an EMBL/GenBank/DDBJ whole genome shotgun (WGS) entry which is preliminary data.</text>
</comment>
<feature type="region of interest" description="Disordered" evidence="1">
    <location>
        <begin position="1"/>
        <end position="22"/>
    </location>
</feature>
<dbReference type="Proteomes" id="UP000037035">
    <property type="component" value="Unassembled WGS sequence"/>
</dbReference>
<protein>
    <submittedName>
        <fullName evidence="2">Uncharacterized protein</fullName>
    </submittedName>
</protein>
<dbReference type="EMBL" id="LAVV01002799">
    <property type="protein sequence ID" value="KNZ62582.1"/>
    <property type="molecule type" value="Genomic_DNA"/>
</dbReference>
<proteinExistence type="predicted"/>
<sequence>MRSKEPTQTNAPGKKWSEVPPVSNNWERKLDDITKQLAAFTSQKGVPPHIKSIQQPLAAPAPFREPSFKCYYCFQQNHSSNRCSILISLDKSSGSVKRIGKAYFLTDNTQIPWYTNKTGQLYQEGHGVYEIDLGKRRSGREYEEPELSKRKRNKQKQESVMDVEQEVFSEEEIKRAGNGSPQYSIFGPPQN</sequence>